<sequence length="384" mass="40336">MLHAAAARIRRIRWAMLAPTGRRASGRQERMTPPLAPLHDPRIRSFASDNFAAAHPEVLEAVGVANGGHLGSYGADPYTERLRELTTELFGEGATVWPLFNGTGANVVALQSMLPPWGSVITAATSHMHTDENGAPARVAGITLLTVDAPDAKLTPELIDRQAWGRGDQHRAQPLAVSVTQSTELGTAYTADGLRAVVEHAHGLGMLVHLDGARLANAAAAAGVPLAALSSDLGVDAISLGGTKNGLLGAEAVVLLGEAGRAGAPYVRKMDMQLASKMRFVSAQLLALLEPAEAPLWQRNAAHANAMARRLRAGLEAVDGVRFTVPTEANAVFAALPPGAAERARERFAFYDWPGGAGEVRLMCSWDTEPGDVDELVAAVSSAV</sequence>
<dbReference type="Proteomes" id="UP001157160">
    <property type="component" value="Unassembled WGS sequence"/>
</dbReference>
<gene>
    <name evidence="6" type="ORF">GCM10025874_16770</name>
</gene>
<dbReference type="PANTHER" id="PTHR48097:SF5">
    <property type="entry name" value="LOW SPECIFICITY L-THREONINE ALDOLASE"/>
    <property type="match status" value="1"/>
</dbReference>
<evidence type="ECO:0000256" key="2">
    <source>
        <dbReference type="ARBA" id="ARBA00006966"/>
    </source>
</evidence>
<organism evidence="6 7">
    <name type="scientific">Arenivirga flava</name>
    <dbReference type="NCBI Taxonomy" id="1930060"/>
    <lineage>
        <taxon>Bacteria</taxon>
        <taxon>Bacillati</taxon>
        <taxon>Actinomycetota</taxon>
        <taxon>Actinomycetes</taxon>
        <taxon>Micrococcales</taxon>
        <taxon>Microbacteriaceae</taxon>
        <taxon>Arenivirga</taxon>
    </lineage>
</organism>
<keyword evidence="7" id="KW-1185">Reference proteome</keyword>
<dbReference type="GO" id="GO:0006520">
    <property type="term" value="P:amino acid metabolic process"/>
    <property type="evidence" value="ECO:0007669"/>
    <property type="project" value="InterPro"/>
</dbReference>
<dbReference type="Gene3D" id="3.40.640.10">
    <property type="entry name" value="Type I PLP-dependent aspartate aminotransferase-like (Major domain)"/>
    <property type="match status" value="1"/>
</dbReference>
<keyword evidence="3" id="KW-0663">Pyridoxal phosphate</keyword>
<dbReference type="GO" id="GO:0016829">
    <property type="term" value="F:lyase activity"/>
    <property type="evidence" value="ECO:0007669"/>
    <property type="project" value="InterPro"/>
</dbReference>
<reference evidence="6 7" key="1">
    <citation type="journal article" date="2014" name="Int. J. Syst. Evol. Microbiol.">
        <title>Complete genome sequence of Corynebacterium casei LMG S-19264T (=DSM 44701T), isolated from a smear-ripened cheese.</title>
        <authorList>
            <consortium name="US DOE Joint Genome Institute (JGI-PGF)"/>
            <person name="Walter F."/>
            <person name="Albersmeier A."/>
            <person name="Kalinowski J."/>
            <person name="Ruckert C."/>
        </authorList>
    </citation>
    <scope>NUCLEOTIDE SEQUENCE [LARGE SCALE GENOMIC DNA]</scope>
    <source>
        <strain evidence="6 7">NBRC 112289</strain>
    </source>
</reference>
<comment type="caution">
    <text evidence="6">The sequence shown here is derived from an EMBL/GenBank/DDBJ whole genome shotgun (WGS) entry which is preliminary data.</text>
</comment>
<comment type="similarity">
    <text evidence="2">Belongs to the threonine aldolase family.</text>
</comment>
<dbReference type="AlphaFoldDB" id="A0AA37X9B9"/>
<dbReference type="Pfam" id="PF01212">
    <property type="entry name" value="Beta_elim_lyase"/>
    <property type="match status" value="1"/>
</dbReference>
<evidence type="ECO:0000256" key="3">
    <source>
        <dbReference type="ARBA" id="ARBA00022898"/>
    </source>
</evidence>
<dbReference type="Gene3D" id="3.90.1150.10">
    <property type="entry name" value="Aspartate Aminotransferase, domain 1"/>
    <property type="match status" value="1"/>
</dbReference>
<dbReference type="InterPro" id="IPR015422">
    <property type="entry name" value="PyrdxlP-dep_Trfase_small"/>
</dbReference>
<name>A0AA37X9B9_9MICO</name>
<evidence type="ECO:0000256" key="1">
    <source>
        <dbReference type="ARBA" id="ARBA00001933"/>
    </source>
</evidence>
<comment type="cofactor">
    <cofactor evidence="1">
        <name>pyridoxal 5'-phosphate</name>
        <dbReference type="ChEBI" id="CHEBI:597326"/>
    </cofactor>
</comment>
<evidence type="ECO:0000313" key="6">
    <source>
        <dbReference type="EMBL" id="GMA28424.1"/>
    </source>
</evidence>
<accession>A0AA37X9B9</accession>
<dbReference type="SUPFAM" id="SSF53383">
    <property type="entry name" value="PLP-dependent transferases"/>
    <property type="match status" value="1"/>
</dbReference>
<feature type="region of interest" description="Disordered" evidence="4">
    <location>
        <begin position="20"/>
        <end position="39"/>
    </location>
</feature>
<evidence type="ECO:0000313" key="7">
    <source>
        <dbReference type="Proteomes" id="UP001157160"/>
    </source>
</evidence>
<dbReference type="InterPro" id="IPR015421">
    <property type="entry name" value="PyrdxlP-dep_Trfase_major"/>
</dbReference>
<protein>
    <submittedName>
        <fullName evidence="6">Threonine aldolase</fullName>
    </submittedName>
</protein>
<evidence type="ECO:0000256" key="4">
    <source>
        <dbReference type="SAM" id="MobiDB-lite"/>
    </source>
</evidence>
<feature type="domain" description="Aromatic amino acid beta-eliminating lyase/threonine aldolase" evidence="5">
    <location>
        <begin position="46"/>
        <end position="334"/>
    </location>
</feature>
<dbReference type="InterPro" id="IPR001597">
    <property type="entry name" value="ArAA_b-elim_lyase/Thr_aldolase"/>
</dbReference>
<dbReference type="PANTHER" id="PTHR48097">
    <property type="entry name" value="L-THREONINE ALDOLASE-RELATED"/>
    <property type="match status" value="1"/>
</dbReference>
<evidence type="ECO:0000259" key="5">
    <source>
        <dbReference type="Pfam" id="PF01212"/>
    </source>
</evidence>
<dbReference type="EMBL" id="BSUL01000001">
    <property type="protein sequence ID" value="GMA28424.1"/>
    <property type="molecule type" value="Genomic_DNA"/>
</dbReference>
<proteinExistence type="inferred from homology"/>
<dbReference type="InterPro" id="IPR015424">
    <property type="entry name" value="PyrdxlP-dep_Trfase"/>
</dbReference>